<proteinExistence type="predicted"/>
<dbReference type="EMBL" id="JBHSLL010000056">
    <property type="protein sequence ID" value="MFC5387383.1"/>
    <property type="molecule type" value="Genomic_DNA"/>
</dbReference>
<keyword evidence="4" id="KW-1185">Reference proteome</keyword>
<keyword evidence="2" id="KW-0812">Transmembrane</keyword>
<sequence length="79" mass="8531">MATDENRRQQQESHRILKDIAAESASAGAPLAGRAAKKTGDPGQLDPVEDWGMRIGRVLGMALTIGMAIWLIRLIFSNG</sequence>
<comment type="caution">
    <text evidence="3">The sequence shown here is derived from an EMBL/GenBank/DDBJ whole genome shotgun (WGS) entry which is preliminary data.</text>
</comment>
<evidence type="ECO:0000256" key="2">
    <source>
        <dbReference type="SAM" id="Phobius"/>
    </source>
</evidence>
<evidence type="ECO:0000313" key="3">
    <source>
        <dbReference type="EMBL" id="MFC5387383.1"/>
    </source>
</evidence>
<evidence type="ECO:0000313" key="4">
    <source>
        <dbReference type="Proteomes" id="UP001596016"/>
    </source>
</evidence>
<dbReference type="RefSeq" id="WP_378231308.1">
    <property type="nucleotide sequence ID" value="NZ_JBHSLL010000056.1"/>
</dbReference>
<protein>
    <submittedName>
        <fullName evidence="3">Uncharacterized protein</fullName>
    </submittedName>
</protein>
<gene>
    <name evidence="3" type="ORF">ACFPLB_15595</name>
</gene>
<dbReference type="Proteomes" id="UP001596016">
    <property type="component" value="Unassembled WGS sequence"/>
</dbReference>
<evidence type="ECO:0000256" key="1">
    <source>
        <dbReference type="SAM" id="MobiDB-lite"/>
    </source>
</evidence>
<name>A0ABW0H424_9HYPH</name>
<feature type="compositionally biased region" description="Low complexity" evidence="1">
    <location>
        <begin position="23"/>
        <end position="34"/>
    </location>
</feature>
<feature type="transmembrane region" description="Helical" evidence="2">
    <location>
        <begin position="58"/>
        <end position="76"/>
    </location>
</feature>
<feature type="region of interest" description="Disordered" evidence="1">
    <location>
        <begin position="23"/>
        <end position="48"/>
    </location>
</feature>
<reference evidence="4" key="1">
    <citation type="journal article" date="2019" name="Int. J. Syst. Evol. Microbiol.">
        <title>The Global Catalogue of Microorganisms (GCM) 10K type strain sequencing project: providing services to taxonomists for standard genome sequencing and annotation.</title>
        <authorList>
            <consortium name="The Broad Institute Genomics Platform"/>
            <consortium name="The Broad Institute Genome Sequencing Center for Infectious Disease"/>
            <person name="Wu L."/>
            <person name="Ma J."/>
        </authorList>
    </citation>
    <scope>NUCLEOTIDE SEQUENCE [LARGE SCALE GENOMIC DNA]</scope>
    <source>
        <strain evidence="4">CGMCC 4.1415</strain>
    </source>
</reference>
<accession>A0ABW0H424</accession>
<keyword evidence="2" id="KW-0472">Membrane</keyword>
<keyword evidence="2" id="KW-1133">Transmembrane helix</keyword>
<organism evidence="3 4">
    <name type="scientific">Aquamicrobium segne</name>
    <dbReference type="NCBI Taxonomy" id="469547"/>
    <lineage>
        <taxon>Bacteria</taxon>
        <taxon>Pseudomonadati</taxon>
        <taxon>Pseudomonadota</taxon>
        <taxon>Alphaproteobacteria</taxon>
        <taxon>Hyphomicrobiales</taxon>
        <taxon>Phyllobacteriaceae</taxon>
        <taxon>Aquamicrobium</taxon>
    </lineage>
</organism>